<dbReference type="GO" id="GO:0005737">
    <property type="term" value="C:cytoplasm"/>
    <property type="evidence" value="ECO:0007669"/>
    <property type="project" value="TreeGrafter"/>
</dbReference>
<name>A0A8J2PRV7_9HEXA</name>
<proteinExistence type="predicted"/>
<dbReference type="PANTHER" id="PTHR23324">
    <property type="entry name" value="SEC14 RELATED PROTEIN"/>
    <property type="match status" value="1"/>
</dbReference>
<dbReference type="Pfam" id="PF00650">
    <property type="entry name" value="CRAL_TRIO"/>
    <property type="match status" value="1"/>
</dbReference>
<dbReference type="InterPro" id="IPR001251">
    <property type="entry name" value="CRAL-TRIO_dom"/>
</dbReference>
<evidence type="ECO:0000313" key="3">
    <source>
        <dbReference type="Proteomes" id="UP000708208"/>
    </source>
</evidence>
<dbReference type="InterPro" id="IPR051064">
    <property type="entry name" value="SEC14/CRAL-TRIO_domain"/>
</dbReference>
<feature type="non-terminal residue" evidence="2">
    <location>
        <position position="1"/>
    </location>
</feature>
<dbReference type="OrthoDB" id="440711at2759"/>
<dbReference type="Proteomes" id="UP000708208">
    <property type="component" value="Unassembled WGS sequence"/>
</dbReference>
<dbReference type="PROSITE" id="PS50191">
    <property type="entry name" value="CRAL_TRIO"/>
    <property type="match status" value="1"/>
</dbReference>
<dbReference type="AlphaFoldDB" id="A0A8J2PRV7"/>
<sequence length="125" mass="14408">MKWRKEVNFDELLLWEVPKICEELMPEKLLGFDEDKCPVFLSLMGKWDLIKLLQEVGSKTALLARWRNVKTYQEIMRNKLTSKGVPVTQYSVITDLEGLSVAQGTFAVLRVLSKSAQIFEANFPE</sequence>
<accession>A0A8J2PRV7</accession>
<protein>
    <recommendedName>
        <fullName evidence="1">CRAL-TRIO domain-containing protein</fullName>
    </recommendedName>
</protein>
<dbReference type="PANTHER" id="PTHR23324:SF83">
    <property type="entry name" value="SEC14-LIKE PROTEIN 2"/>
    <property type="match status" value="1"/>
</dbReference>
<dbReference type="EMBL" id="CAJVCH010535370">
    <property type="protein sequence ID" value="CAG7825191.1"/>
    <property type="molecule type" value="Genomic_DNA"/>
</dbReference>
<gene>
    <name evidence="2" type="ORF">AFUS01_LOCUS35315</name>
</gene>
<feature type="domain" description="CRAL-TRIO" evidence="1">
    <location>
        <begin position="17"/>
        <end position="125"/>
    </location>
</feature>
<evidence type="ECO:0000259" key="1">
    <source>
        <dbReference type="PROSITE" id="PS50191"/>
    </source>
</evidence>
<evidence type="ECO:0000313" key="2">
    <source>
        <dbReference type="EMBL" id="CAG7825191.1"/>
    </source>
</evidence>
<reference evidence="2" key="1">
    <citation type="submission" date="2021-06" db="EMBL/GenBank/DDBJ databases">
        <authorList>
            <person name="Hodson N. C."/>
            <person name="Mongue J. A."/>
            <person name="Jaron S. K."/>
        </authorList>
    </citation>
    <scope>NUCLEOTIDE SEQUENCE</scope>
</reference>
<organism evidence="2 3">
    <name type="scientific">Allacma fusca</name>
    <dbReference type="NCBI Taxonomy" id="39272"/>
    <lineage>
        <taxon>Eukaryota</taxon>
        <taxon>Metazoa</taxon>
        <taxon>Ecdysozoa</taxon>
        <taxon>Arthropoda</taxon>
        <taxon>Hexapoda</taxon>
        <taxon>Collembola</taxon>
        <taxon>Symphypleona</taxon>
        <taxon>Sminthuridae</taxon>
        <taxon>Allacma</taxon>
    </lineage>
</organism>
<keyword evidence="3" id="KW-1185">Reference proteome</keyword>
<comment type="caution">
    <text evidence="2">The sequence shown here is derived from an EMBL/GenBank/DDBJ whole genome shotgun (WGS) entry which is preliminary data.</text>
</comment>